<reference evidence="3" key="1">
    <citation type="submission" date="2018-02" db="EMBL/GenBank/DDBJ databases">
        <authorList>
            <person name="Moore K."/>
            <person name="Momper L."/>
        </authorList>
    </citation>
    <scope>NUCLEOTIDE SEQUENCE [LARGE SCALE GENOMIC DNA]</scope>
    <source>
        <strain evidence="3">ULC18</strain>
    </source>
</reference>
<feature type="region of interest" description="Disordered" evidence="1">
    <location>
        <begin position="1"/>
        <end position="25"/>
    </location>
</feature>
<dbReference type="EMBL" id="PVWK01000057">
    <property type="protein sequence ID" value="PSB29926.1"/>
    <property type="molecule type" value="Genomic_DNA"/>
</dbReference>
<sequence>MTNTSCDPLSPGEQAPLGSTQAGHTNTGYELTWEQALQDYKDGLITRRGLRHYQALLQPPTSGEVAE</sequence>
<dbReference type="Proteomes" id="UP000239576">
    <property type="component" value="Unassembled WGS sequence"/>
</dbReference>
<dbReference type="AlphaFoldDB" id="A0A2T1EAY5"/>
<accession>A0A2T1EAY5</accession>
<name>A0A2T1EAY5_9CYAN</name>
<evidence type="ECO:0000313" key="2">
    <source>
        <dbReference type="EMBL" id="PSB29926.1"/>
    </source>
</evidence>
<keyword evidence="3" id="KW-1185">Reference proteome</keyword>
<comment type="caution">
    <text evidence="2">The sequence shown here is derived from an EMBL/GenBank/DDBJ whole genome shotgun (WGS) entry which is preliminary data.</text>
</comment>
<dbReference type="RefSeq" id="WP_106256207.1">
    <property type="nucleotide sequence ID" value="NZ_CAWNSW010000007.1"/>
</dbReference>
<evidence type="ECO:0000256" key="1">
    <source>
        <dbReference type="SAM" id="MobiDB-lite"/>
    </source>
</evidence>
<evidence type="ECO:0000313" key="3">
    <source>
        <dbReference type="Proteomes" id="UP000239576"/>
    </source>
</evidence>
<reference evidence="2 3" key="2">
    <citation type="submission" date="2018-03" db="EMBL/GenBank/DDBJ databases">
        <title>The ancient ancestry and fast evolution of plastids.</title>
        <authorList>
            <person name="Moore K.R."/>
            <person name="Magnabosco C."/>
            <person name="Momper L."/>
            <person name="Gold D.A."/>
            <person name="Bosak T."/>
            <person name="Fournier G.P."/>
        </authorList>
    </citation>
    <scope>NUCLEOTIDE SEQUENCE [LARGE SCALE GENOMIC DNA]</scope>
    <source>
        <strain evidence="2 3">ULC18</strain>
    </source>
</reference>
<organism evidence="2 3">
    <name type="scientific">Stenomitos frigidus ULC18</name>
    <dbReference type="NCBI Taxonomy" id="2107698"/>
    <lineage>
        <taxon>Bacteria</taxon>
        <taxon>Bacillati</taxon>
        <taxon>Cyanobacteriota</taxon>
        <taxon>Cyanophyceae</taxon>
        <taxon>Leptolyngbyales</taxon>
        <taxon>Leptolyngbyaceae</taxon>
        <taxon>Stenomitos</taxon>
    </lineage>
</organism>
<gene>
    <name evidence="2" type="ORF">C7B82_10260</name>
</gene>
<protein>
    <submittedName>
        <fullName evidence="2">Uncharacterized protein</fullName>
    </submittedName>
</protein>
<proteinExistence type="predicted"/>